<reference evidence="3" key="1">
    <citation type="submission" date="2016-03" db="EMBL/GenBank/DDBJ databases">
        <authorList>
            <person name="Guldener U."/>
        </authorList>
    </citation>
    <scope>NUCLEOTIDE SEQUENCE [LARGE SCALE GENOMIC DNA]</scope>
</reference>
<feature type="compositionally biased region" description="Basic and acidic residues" evidence="1">
    <location>
        <begin position="1369"/>
        <end position="1380"/>
    </location>
</feature>
<sequence length="1465" mass="163279">MLRLAPSARRFANVRYKSQNALGSHVSFRSQITSQRLARSHDHRTHRRHLPVPLKSATQYDAPRGNEGNPELLGKGKGPLGEGPAAKDDLIRVPSVIFRPVSRYERSSSKSRIPLSRSGLRHFSSGPRQLEVLGKSSSHPVQDSQEGEGVSSRERDLDESSLSTMDDDDMIYMEEWISSRDIDDFQYGMSRADPQDPELVSTDPVSKTVPPESEASADSIGLDRPFQDAKDVAEGGTPHRRTMDSGDTTKLSIPRLDKNVPRPAPIPSQLAEISRVSTASSPAPIYARRATRKSSPIVKPSDTPRSGSEYQRRLSAQMARAARSSASFSPNYFSDARPRDDPKEFAGGLTNPYPYYQSLGLTRNMVQSPKYGKRTLNLDGGRSSDFDLAELSPSSTSYFTSEVPIHVDTRADDGKTHLNDAQDKNVDPNDPSSSSSKINSPGSITVSTSDAALESSALIDKYVDKTGANGQDTHPDNADTDHPSSTRRKFDVVDANIVPTVDSVLESPPQVANSVAGFEPDLQYPRIESAISLSYTSSLLSEQDSQHQTPSLDQNNKQGSPALPNVPYTPMPTPASVDHGAPKALDEDLAAKDNISTSTSISRPSAPDAAPTPISSARFRKSRGYKPEKEPQHSDPELESRLEEYTSFRNQPQRPRASKLFELPYEAPLFRRYRTKTSRLDYGILTRAETEVLKIAERDLGDGFGPRARISYFPVGKPDPAGEAPLFRRHLSKTSRLDLGILTRAETEALKIAERDLGDGSGPRARISYFPAGKPDPAEAFGFDVRRNAKEDPNAFPRMRFIESRSEVGEVERAVKRDAELQPQEKSFFGGDSKVESAELRDRARTEIQANYSPVKTEPDTHVQADWTPAPYSVACEVDKARQLSIGPTYDVLKSEFPNEANKTRQGQIWKTVVVRQKSSKGKKKEEKKKKMEEKKRKMEERKAKSVVRNKRRALLRAARKAEKDDLQNEDVKANNRLEVEEEGSGYQLMRQQILERFEERLKRKEADGFDGNTRGTGERTSGLDQAELEKSLWMKKSALASEDVLLQPDQSIPGHRDAKASLIEGAPDNARNETAILMKQSETLQERKTSLNSAKNQNAVRDDPTSTRSEQIIGPSIETTVSSSSPQTVNFEKEFWAAENLDTKPVQRKPRTITKETFENIFEKCNKTGVRLSWKEVKVMQREELDKARMELRIRELSRKEAERMGVVGTPESLKKKVDDLKKVGLSIRKRDNEERRNIGKGRGRGWYGKSLDKLANRTFSRREEIGGGETVLDRGDLSQGGMNEKRKLDTSSLDPVNQVPKTERADGNLKITRAVEGEDRGGMIEGGKVKISRYIKEEGRAHDRDGGRDLGNHSSDRTEGRNLSSQKDMDEWKGRASDARLSGKPFTQKDAEATPKVTGSKVVSEWEREDTRNAKIRHLNVLKRRAVSAGRAGQKVLRQAKMKLRGFDQEATAEVREKSRGRG</sequence>
<feature type="region of interest" description="Disordered" evidence="1">
    <location>
        <begin position="131"/>
        <end position="164"/>
    </location>
</feature>
<feature type="region of interest" description="Disordered" evidence="1">
    <location>
        <begin position="1268"/>
        <end position="1316"/>
    </location>
</feature>
<feature type="compositionally biased region" description="Basic and acidic residues" evidence="1">
    <location>
        <begin position="473"/>
        <end position="488"/>
    </location>
</feature>
<feature type="region of interest" description="Disordered" evidence="1">
    <location>
        <begin position="1085"/>
        <end position="1111"/>
    </location>
</feature>
<gene>
    <name evidence="2" type="ORF">RSE6_08487</name>
</gene>
<evidence type="ECO:0000313" key="2">
    <source>
        <dbReference type="EMBL" id="CZT47866.1"/>
    </source>
</evidence>
<evidence type="ECO:0000256" key="1">
    <source>
        <dbReference type="SAM" id="MobiDB-lite"/>
    </source>
</evidence>
<feature type="compositionally biased region" description="Basic and acidic residues" evidence="1">
    <location>
        <begin position="929"/>
        <end position="944"/>
    </location>
</feature>
<feature type="region of interest" description="Disordered" evidence="1">
    <location>
        <begin position="190"/>
        <end position="351"/>
    </location>
</feature>
<feature type="compositionally biased region" description="Polar residues" evidence="1">
    <location>
        <begin position="1091"/>
        <end position="1100"/>
    </location>
</feature>
<feature type="compositionally biased region" description="Polar residues" evidence="1">
    <location>
        <begin position="135"/>
        <end position="144"/>
    </location>
</feature>
<feature type="region of interest" description="Disordered" evidence="1">
    <location>
        <begin position="916"/>
        <end position="949"/>
    </location>
</feature>
<feature type="compositionally biased region" description="Basic and acidic residues" evidence="1">
    <location>
        <begin position="625"/>
        <end position="638"/>
    </location>
</feature>
<feature type="region of interest" description="Disordered" evidence="1">
    <location>
        <begin position="597"/>
        <end position="638"/>
    </location>
</feature>
<feature type="compositionally biased region" description="Basic and acidic residues" evidence="1">
    <location>
        <begin position="1268"/>
        <end position="1278"/>
    </location>
</feature>
<accession>A0A1E1MFI5</accession>
<feature type="compositionally biased region" description="Basic and acidic residues" evidence="1">
    <location>
        <begin position="1303"/>
        <end position="1316"/>
    </location>
</feature>
<feature type="region of interest" description="Disordered" evidence="1">
    <location>
        <begin position="107"/>
        <end position="126"/>
    </location>
</feature>
<feature type="region of interest" description="Disordered" evidence="1">
    <location>
        <begin position="465"/>
        <end position="488"/>
    </location>
</feature>
<feature type="region of interest" description="Disordered" evidence="1">
    <location>
        <begin position="540"/>
        <end position="581"/>
    </location>
</feature>
<organism evidence="2 3">
    <name type="scientific">Rhynchosporium secalis</name>
    <name type="common">Barley scald fungus</name>
    <dbReference type="NCBI Taxonomy" id="38038"/>
    <lineage>
        <taxon>Eukaryota</taxon>
        <taxon>Fungi</taxon>
        <taxon>Dikarya</taxon>
        <taxon>Ascomycota</taxon>
        <taxon>Pezizomycotina</taxon>
        <taxon>Leotiomycetes</taxon>
        <taxon>Helotiales</taxon>
        <taxon>Ploettnerulaceae</taxon>
        <taxon>Rhynchosporium</taxon>
    </lineage>
</organism>
<keyword evidence="3" id="KW-1185">Reference proteome</keyword>
<feature type="compositionally biased region" description="Basic and acidic residues" evidence="1">
    <location>
        <begin position="1340"/>
        <end position="1362"/>
    </location>
</feature>
<feature type="region of interest" description="Disordered" evidence="1">
    <location>
        <begin position="411"/>
        <end position="449"/>
    </location>
</feature>
<evidence type="ECO:0000313" key="3">
    <source>
        <dbReference type="Proteomes" id="UP000177625"/>
    </source>
</evidence>
<feature type="compositionally biased region" description="Low complexity" evidence="1">
    <location>
        <begin position="428"/>
        <end position="444"/>
    </location>
</feature>
<feature type="region of interest" description="Disordered" evidence="1">
    <location>
        <begin position="33"/>
        <end position="86"/>
    </location>
</feature>
<name>A0A1E1MFI5_RHYSE</name>
<proteinExistence type="predicted"/>
<feature type="compositionally biased region" description="Polar residues" evidence="1">
    <location>
        <begin position="540"/>
        <end position="559"/>
    </location>
</feature>
<protein>
    <submittedName>
        <fullName evidence="2">Uncharacterized protein</fullName>
    </submittedName>
</protein>
<feature type="compositionally biased region" description="Low complexity" evidence="1">
    <location>
        <begin position="313"/>
        <end position="329"/>
    </location>
</feature>
<dbReference type="EMBL" id="FJVC01000314">
    <property type="protein sequence ID" value="CZT47866.1"/>
    <property type="molecule type" value="Genomic_DNA"/>
</dbReference>
<dbReference type="Proteomes" id="UP000177625">
    <property type="component" value="Unassembled WGS sequence"/>
</dbReference>
<feature type="compositionally biased region" description="Basic and acidic residues" evidence="1">
    <location>
        <begin position="411"/>
        <end position="427"/>
    </location>
</feature>
<feature type="compositionally biased region" description="Basic residues" evidence="1">
    <location>
        <begin position="918"/>
        <end position="928"/>
    </location>
</feature>
<feature type="region of interest" description="Disordered" evidence="1">
    <location>
        <begin position="1340"/>
        <end position="1407"/>
    </location>
</feature>
<feature type="compositionally biased region" description="Basic residues" evidence="1">
    <location>
        <begin position="41"/>
        <end position="50"/>
    </location>
</feature>